<feature type="chain" id="PRO_5045707139" evidence="1">
    <location>
        <begin position="21"/>
        <end position="174"/>
    </location>
</feature>
<keyword evidence="1" id="KW-0732">Signal</keyword>
<feature type="signal peptide" evidence="1">
    <location>
        <begin position="1"/>
        <end position="20"/>
    </location>
</feature>
<dbReference type="RefSeq" id="WP_046237879.1">
    <property type="nucleotide sequence ID" value="NZ_CBCSDN010000012.1"/>
</dbReference>
<evidence type="ECO:0000256" key="1">
    <source>
        <dbReference type="SAM" id="SignalP"/>
    </source>
</evidence>
<reference evidence="2 3" key="1">
    <citation type="submission" date="2016-09" db="EMBL/GenBank/DDBJ databases">
        <title>Complete genome sequence of Deltia acidovorans CM13 isolated from murine proximal colonic tissue.</title>
        <authorList>
            <person name="Saffarian A."/>
        </authorList>
    </citation>
    <scope>NUCLEOTIDE SEQUENCE [LARGE SCALE GENOMIC DNA]</scope>
    <source>
        <strain evidence="2 3">CM13</strain>
    </source>
</reference>
<protein>
    <submittedName>
        <fullName evidence="2">Uncharacterized protein</fullName>
    </submittedName>
</protein>
<keyword evidence="3" id="KW-1185">Reference proteome</keyword>
<evidence type="ECO:0000313" key="2">
    <source>
        <dbReference type="EMBL" id="AOV01531.1"/>
    </source>
</evidence>
<proteinExistence type="predicted"/>
<dbReference type="EMBL" id="CP017420">
    <property type="protein sequence ID" value="AOV01531.1"/>
    <property type="molecule type" value="Genomic_DNA"/>
</dbReference>
<gene>
    <name evidence="2" type="ORF">BI380_09270</name>
</gene>
<accession>A0ABM6E2R7</accession>
<dbReference type="Proteomes" id="UP000095607">
    <property type="component" value="Chromosome"/>
</dbReference>
<organism evidence="2 3">
    <name type="scientific">Delftia tsuruhatensis</name>
    <dbReference type="NCBI Taxonomy" id="180282"/>
    <lineage>
        <taxon>Bacteria</taxon>
        <taxon>Pseudomonadati</taxon>
        <taxon>Pseudomonadota</taxon>
        <taxon>Betaproteobacteria</taxon>
        <taxon>Burkholderiales</taxon>
        <taxon>Comamonadaceae</taxon>
        <taxon>Delftia</taxon>
    </lineage>
</organism>
<name>A0ABM6E2R7_9BURK</name>
<evidence type="ECO:0000313" key="3">
    <source>
        <dbReference type="Proteomes" id="UP000095607"/>
    </source>
</evidence>
<sequence>MKRLGWLLASMATLSTFAAADEVSYRKQFGDWTAVITANAMTDEQVCGALYSKDSSIVYTSRDSFKVNMRGKGGASFFRYRFGKSVPSHGETVTDDENSVISVPVFISEVLTLPNLVVTGETVTREPISINISLKGLSAARAALQQRCTGMVALPSMQELPDWAWQATPSRPKQ</sequence>